<dbReference type="Gene3D" id="2.10.25.10">
    <property type="entry name" value="Laminin"/>
    <property type="match status" value="8"/>
</dbReference>
<protein>
    <submittedName>
        <fullName evidence="9">Fibrillin-1</fullName>
    </submittedName>
</protein>
<keyword evidence="7" id="KW-0812">Transmembrane</keyword>
<dbReference type="Pfam" id="PF12947">
    <property type="entry name" value="EGF_3"/>
    <property type="match status" value="4"/>
</dbReference>
<feature type="domain" description="EGF-like" evidence="8">
    <location>
        <begin position="514"/>
        <end position="552"/>
    </location>
</feature>
<dbReference type="SMART" id="SM00181">
    <property type="entry name" value="EGF"/>
    <property type="match status" value="7"/>
</dbReference>
<evidence type="ECO:0000256" key="7">
    <source>
        <dbReference type="SAM" id="Phobius"/>
    </source>
</evidence>
<evidence type="ECO:0000313" key="9">
    <source>
        <dbReference type="EMBL" id="CAI8057608.1"/>
    </source>
</evidence>
<feature type="domain" description="EGF-like" evidence="8">
    <location>
        <begin position="474"/>
        <end position="513"/>
    </location>
</feature>
<dbReference type="PROSITE" id="PS00010">
    <property type="entry name" value="ASX_HYDROXYL"/>
    <property type="match status" value="7"/>
</dbReference>
<evidence type="ECO:0000259" key="8">
    <source>
        <dbReference type="PROSITE" id="PS50026"/>
    </source>
</evidence>
<gene>
    <name evidence="9" type="ORF">GBAR_LOCUS31395</name>
</gene>
<evidence type="ECO:0000256" key="6">
    <source>
        <dbReference type="SAM" id="MobiDB-lite"/>
    </source>
</evidence>
<feature type="compositionally biased region" description="Low complexity" evidence="6">
    <location>
        <begin position="1020"/>
        <end position="1031"/>
    </location>
</feature>
<feature type="domain" description="EGF-like" evidence="8">
    <location>
        <begin position="592"/>
        <end position="630"/>
    </location>
</feature>
<keyword evidence="1 5" id="KW-0245">EGF-like domain</keyword>
<keyword evidence="7" id="KW-1133">Transmembrane helix</keyword>
<proteinExistence type="predicted"/>
<keyword evidence="2" id="KW-0732">Signal</keyword>
<dbReference type="SUPFAM" id="SSF57196">
    <property type="entry name" value="EGF/Laminin"/>
    <property type="match status" value="2"/>
</dbReference>
<feature type="domain" description="EGF-like" evidence="8">
    <location>
        <begin position="168"/>
        <end position="207"/>
    </location>
</feature>
<dbReference type="Pfam" id="PF07645">
    <property type="entry name" value="EGF_CA"/>
    <property type="match status" value="4"/>
</dbReference>
<dbReference type="GO" id="GO:0005509">
    <property type="term" value="F:calcium ion binding"/>
    <property type="evidence" value="ECO:0007669"/>
    <property type="project" value="InterPro"/>
</dbReference>
<dbReference type="InterPro" id="IPR024731">
    <property type="entry name" value="NELL2-like_EGF"/>
</dbReference>
<dbReference type="PANTHER" id="PTHR24039">
    <property type="entry name" value="FIBRILLIN-RELATED"/>
    <property type="match status" value="1"/>
</dbReference>
<comment type="caution">
    <text evidence="9">The sequence shown here is derived from an EMBL/GenBank/DDBJ whole genome shotgun (WGS) entry which is preliminary data.</text>
</comment>
<dbReference type="InterPro" id="IPR018097">
    <property type="entry name" value="EGF_Ca-bd_CS"/>
</dbReference>
<dbReference type="PROSITE" id="PS01187">
    <property type="entry name" value="EGF_CA"/>
    <property type="match status" value="3"/>
</dbReference>
<evidence type="ECO:0000256" key="2">
    <source>
        <dbReference type="ARBA" id="ARBA00022729"/>
    </source>
</evidence>
<keyword evidence="10" id="KW-1185">Reference proteome</keyword>
<accession>A0AA35XG59</accession>
<feature type="compositionally biased region" description="Polar residues" evidence="6">
    <location>
        <begin position="1048"/>
        <end position="1067"/>
    </location>
</feature>
<dbReference type="FunFam" id="2.10.25.10:FF:000038">
    <property type="entry name" value="Fibrillin 2"/>
    <property type="match status" value="7"/>
</dbReference>
<keyword evidence="4" id="KW-1015">Disulfide bond</keyword>
<dbReference type="SUPFAM" id="SSF57184">
    <property type="entry name" value="Growth factor receptor domain"/>
    <property type="match status" value="2"/>
</dbReference>
<feature type="domain" description="EGF-like" evidence="8">
    <location>
        <begin position="250"/>
        <end position="288"/>
    </location>
</feature>
<feature type="region of interest" description="Disordered" evidence="6">
    <location>
        <begin position="1016"/>
        <end position="1067"/>
    </location>
</feature>
<dbReference type="InterPro" id="IPR000152">
    <property type="entry name" value="EGF-type_Asp/Asn_hydroxyl_site"/>
</dbReference>
<evidence type="ECO:0000256" key="3">
    <source>
        <dbReference type="ARBA" id="ARBA00022737"/>
    </source>
</evidence>
<sequence>MTGAPEDYLSICAMCSDTDAAVRWTIRESTQFDILLLRYSCSQSNGTEQRGLIEDGCFETYPNWIESLTGTTGVGYKLSTGVQCQFSVGYRLDGHTIVKSESCTIKSPVVCAETPDECNIDRVSEINEEGECEVKCAAGYAGPLCNNINECAGNSTCDDNADCVDSDDTNECAGSNACGHNADCVDTDGSYWCQCLPGFQGDGYNCTDINECELLIAKCRDNAKCLNIEGNYSCDCKSGFAGDGYNYCEDINECQNVTCGENAECLNTEGSYSCGCKSGFTGDGYNCTGVVGQHTPYIDECIMGEHTCIGMNRCINQQGTHYCKSNETSNAAEDSVNICAMCSDTDAAVRWTVKQTSRIDVFLIGYQCFDENGTLVHTWHDSDSCFEPYPNWGQHTGTIGVGKQLRTGLTCQFIAGYRVNSQTLSKVTNCTIKSPVVCAETPDECNIDRVSEINEEGECEVECAAGFAGPLCNNINECNNTNRCDDNADCVDSDGSYWCQCLPGFLGDGYNCTDINECKNVTCGENAECLNTEGSYSCGCKSGFTGDGYNCTDINDCHNVSCGENATCIDEVGNYSCECDSGFTGDGYNCTDINDCHNVSCGENATCINEVGNYSCACDSGFTGDGYNCTDKDECVEEAHNCTGGSYCVNTMGSYNCLTIVTSTGGRTNIVAVAVFVPVASLVLVILLVTVVLISLHRLINRREKMPAFHELTKMDLDPYYTPTFWSGSLLSIRSLYEKLIFIDSMTDVNRTEEREMEYGGSSREGKPPKFAMEKVDNPARTVTLHTEKDSHSHSTSQKNYVSHVPVGLPRQQGNGEIARNGFDNQAISTPDSLITPGKDKTSPNTTISCVNYTFDVALPDITLPSSLDNIGRVGNCTQPRNMGGYVLESISSSRSCIQHQVTSSGDNAKFGDTLDIDHSSRHLAVPEIENVVSSTSSSRAPSGIDYQAPLEAVNHSRNLQERPKDFRIPQVELQQGPNDFQSPQEVAMDFRTPQEGAIPAGPVQTSGKQRHVTDYIENSDVSSSGYSTDSAVDRRGASSFSADHAPNTITSWGSQASLQSSDTDNTTTTAELAQPDLDSVKFTINARQEFEYENAMEETFLTDVKFEILPQEN</sequence>
<dbReference type="AlphaFoldDB" id="A0AA35XG59"/>
<feature type="transmembrane region" description="Helical" evidence="7">
    <location>
        <begin position="670"/>
        <end position="696"/>
    </location>
</feature>
<organism evidence="9 10">
    <name type="scientific">Geodia barretti</name>
    <name type="common">Barrett's horny sponge</name>
    <dbReference type="NCBI Taxonomy" id="519541"/>
    <lineage>
        <taxon>Eukaryota</taxon>
        <taxon>Metazoa</taxon>
        <taxon>Porifera</taxon>
        <taxon>Demospongiae</taxon>
        <taxon>Heteroscleromorpha</taxon>
        <taxon>Tetractinellida</taxon>
        <taxon>Astrophorina</taxon>
        <taxon>Geodiidae</taxon>
        <taxon>Geodia</taxon>
    </lineage>
</organism>
<dbReference type="InterPro" id="IPR000742">
    <property type="entry name" value="EGF"/>
</dbReference>
<keyword evidence="3" id="KW-0677">Repeat</keyword>
<keyword evidence="7" id="KW-0472">Membrane</keyword>
<dbReference type="CDD" id="cd00054">
    <property type="entry name" value="EGF_CA"/>
    <property type="match status" value="6"/>
</dbReference>
<dbReference type="PROSITE" id="PS50026">
    <property type="entry name" value="EGF_3"/>
    <property type="match status" value="7"/>
</dbReference>
<evidence type="ECO:0000256" key="5">
    <source>
        <dbReference type="PROSITE-ProRule" id="PRU00076"/>
    </source>
</evidence>
<dbReference type="PROSITE" id="PS01186">
    <property type="entry name" value="EGF_2"/>
    <property type="match status" value="7"/>
</dbReference>
<dbReference type="EMBL" id="CASHTH010004459">
    <property type="protein sequence ID" value="CAI8057608.1"/>
    <property type="molecule type" value="Genomic_DNA"/>
</dbReference>
<evidence type="ECO:0000256" key="4">
    <source>
        <dbReference type="ARBA" id="ARBA00023157"/>
    </source>
</evidence>
<feature type="domain" description="EGF-like" evidence="8">
    <location>
        <begin position="208"/>
        <end position="249"/>
    </location>
</feature>
<feature type="domain" description="EGF-like" evidence="8">
    <location>
        <begin position="553"/>
        <end position="591"/>
    </location>
</feature>
<dbReference type="InterPro" id="IPR049883">
    <property type="entry name" value="NOTCH1_EGF-like"/>
</dbReference>
<dbReference type="InterPro" id="IPR009030">
    <property type="entry name" value="Growth_fac_rcpt_cys_sf"/>
</dbReference>
<name>A0AA35XG59_GEOBA</name>
<evidence type="ECO:0000256" key="1">
    <source>
        <dbReference type="ARBA" id="ARBA00022536"/>
    </source>
</evidence>
<dbReference type="InterPro" id="IPR001881">
    <property type="entry name" value="EGF-like_Ca-bd_dom"/>
</dbReference>
<dbReference type="SMART" id="SM00179">
    <property type="entry name" value="EGF_CA"/>
    <property type="match status" value="8"/>
</dbReference>
<reference evidence="9" key="1">
    <citation type="submission" date="2023-03" db="EMBL/GenBank/DDBJ databases">
        <authorList>
            <person name="Steffen K."/>
            <person name="Cardenas P."/>
        </authorList>
    </citation>
    <scope>NUCLEOTIDE SEQUENCE</scope>
</reference>
<evidence type="ECO:0000313" key="10">
    <source>
        <dbReference type="Proteomes" id="UP001174909"/>
    </source>
</evidence>
<comment type="caution">
    <text evidence="5">Lacks conserved residue(s) required for the propagation of feature annotation.</text>
</comment>
<dbReference type="Proteomes" id="UP001174909">
    <property type="component" value="Unassembled WGS sequence"/>
</dbReference>